<dbReference type="EMBL" id="LWRY01000010">
    <property type="protein sequence ID" value="OCX75721.1"/>
    <property type="molecule type" value="Genomic_DNA"/>
</dbReference>
<gene>
    <name evidence="3" type="ORF">A6M23_01350</name>
    <name evidence="2" type="ORF">A6P07_12400</name>
</gene>
<dbReference type="PROSITE" id="PS51733">
    <property type="entry name" value="BPL_LPL_CATALYTIC"/>
    <property type="match status" value="1"/>
</dbReference>
<dbReference type="Pfam" id="PF21948">
    <property type="entry name" value="LplA-B_cat"/>
    <property type="match status" value="1"/>
</dbReference>
<name>A0A1C2I089_ACITH</name>
<accession>A0A1C2I089</accession>
<dbReference type="GO" id="GO:0016874">
    <property type="term" value="F:ligase activity"/>
    <property type="evidence" value="ECO:0007669"/>
    <property type="project" value="UniProtKB-KW"/>
</dbReference>
<dbReference type="PANTHER" id="PTHR43679">
    <property type="entry name" value="OCTANOYLTRANSFERASE LIPM-RELATED"/>
    <property type="match status" value="1"/>
</dbReference>
<dbReference type="InterPro" id="IPR004143">
    <property type="entry name" value="BPL_LPL_catalytic"/>
</dbReference>
<dbReference type="OrthoDB" id="8557818at2"/>
<proteinExistence type="predicted"/>
<dbReference type="Proteomes" id="UP000094893">
    <property type="component" value="Unassembled WGS sequence"/>
</dbReference>
<reference evidence="2 4" key="1">
    <citation type="journal article" date="2016" name="Int. J. Mol. Sci.">
        <title>Comparative genomics of the extreme acidophile Acidithiobacillus thiooxidans reveals intraspecific divergence and niche adaptation.</title>
        <authorList>
            <person name="Zhang X."/>
            <person name="Feng X."/>
            <person name="Tao J."/>
            <person name="Ma L."/>
            <person name="Xiao Y."/>
            <person name="Liang Y."/>
            <person name="Liu X."/>
            <person name="Yin H."/>
        </authorList>
    </citation>
    <scope>NUCLEOTIDE SEQUENCE [LARGE SCALE GENOMIC DNA]</scope>
    <source>
        <strain evidence="2 4">A02</strain>
        <strain evidence="3">DXS-W</strain>
    </source>
</reference>
<comment type="caution">
    <text evidence="2">The sequence shown here is derived from an EMBL/GenBank/DDBJ whole genome shotgun (WGS) entry which is preliminary data.</text>
</comment>
<dbReference type="PANTHER" id="PTHR43679:SF2">
    <property type="entry name" value="OCTANOYL-[GCVH]:PROTEIN N-OCTANOYLTRANSFERASE"/>
    <property type="match status" value="1"/>
</dbReference>
<dbReference type="STRING" id="930.GCA_002079865_04129"/>
<keyword evidence="5" id="KW-1185">Reference proteome</keyword>
<evidence type="ECO:0000259" key="1">
    <source>
        <dbReference type="PROSITE" id="PS51733"/>
    </source>
</evidence>
<sequence length="335" mass="36695">MHLRIISLGVLSPELLHKTYVGLAEAQSDSDLPILLLVQSAAHLSLGAAQSAGAELDLLACKKLGVPVLQRSLGGGLVWVDGGQLSYFFIFPTAWGMRRAPELFDYIAPWIVALYAHFGVLVEARDGHDFWCAGRKIGGTGAASIGRSLVLGGSIMLHVDWQGFIGCVAAPSEGFRAWLAEALEDSVWSWSQLSSSPPTPEALRAAFPLVLEKLGVQAVIETVLSCDEQRAVAEAEMEEPEWEDRRSRRVAAGIKIKAGAFLTERHWPKGQYLRIWTENGCFRRVKASLWAESETQIFSGLQMDSPAFNAALQQLAGNEYDLWAARFAETAVWKD</sequence>
<dbReference type="eggNOG" id="COG0095">
    <property type="taxonomic scope" value="Bacteria"/>
</dbReference>
<dbReference type="AlphaFoldDB" id="A0A1C2I089"/>
<dbReference type="InterPro" id="IPR050664">
    <property type="entry name" value="Octanoyltrans_LipM/LipL"/>
</dbReference>
<dbReference type="RefSeq" id="WP_024893004.1">
    <property type="nucleotide sequence ID" value="NZ_LWRY01000010.1"/>
</dbReference>
<keyword evidence="2" id="KW-0436">Ligase</keyword>
<evidence type="ECO:0000313" key="3">
    <source>
        <dbReference type="EMBL" id="OCX75721.1"/>
    </source>
</evidence>
<dbReference type="InterPro" id="IPR045864">
    <property type="entry name" value="aa-tRNA-synth_II/BPL/LPL"/>
</dbReference>
<feature type="domain" description="BPL/LPL catalytic" evidence="1">
    <location>
        <begin position="29"/>
        <end position="219"/>
    </location>
</feature>
<evidence type="ECO:0000313" key="2">
    <source>
        <dbReference type="EMBL" id="OCX71301.1"/>
    </source>
</evidence>
<dbReference type="Proteomes" id="UP000095008">
    <property type="component" value="Unassembled WGS sequence"/>
</dbReference>
<organism evidence="2 4">
    <name type="scientific">Acidithiobacillus thiooxidans</name>
    <name type="common">Thiobacillus thiooxidans</name>
    <dbReference type="NCBI Taxonomy" id="930"/>
    <lineage>
        <taxon>Bacteria</taxon>
        <taxon>Pseudomonadati</taxon>
        <taxon>Pseudomonadota</taxon>
        <taxon>Acidithiobacillia</taxon>
        <taxon>Acidithiobacillales</taxon>
        <taxon>Acidithiobacillaceae</taxon>
        <taxon>Acidithiobacillus</taxon>
    </lineage>
</organism>
<evidence type="ECO:0000313" key="5">
    <source>
        <dbReference type="Proteomes" id="UP000095008"/>
    </source>
</evidence>
<dbReference type="SUPFAM" id="SSF55681">
    <property type="entry name" value="Class II aaRS and biotin synthetases"/>
    <property type="match status" value="1"/>
</dbReference>
<protein>
    <submittedName>
        <fullName evidence="2">Ligase</fullName>
    </submittedName>
</protein>
<dbReference type="Gene3D" id="3.30.930.10">
    <property type="entry name" value="Bira Bifunctional Protein, Domain 2"/>
    <property type="match status" value="1"/>
</dbReference>
<dbReference type="EMBL" id="LWSA01000173">
    <property type="protein sequence ID" value="OCX71301.1"/>
    <property type="molecule type" value="Genomic_DNA"/>
</dbReference>
<evidence type="ECO:0000313" key="4">
    <source>
        <dbReference type="Proteomes" id="UP000094893"/>
    </source>
</evidence>